<reference evidence="3" key="1">
    <citation type="submission" date="2023-03" db="EMBL/GenBank/DDBJ databases">
        <title>Massive genome expansion in bonnet fungi (Mycena s.s.) driven by repeated elements and novel gene families across ecological guilds.</title>
        <authorList>
            <consortium name="Lawrence Berkeley National Laboratory"/>
            <person name="Harder C.B."/>
            <person name="Miyauchi S."/>
            <person name="Viragh M."/>
            <person name="Kuo A."/>
            <person name="Thoen E."/>
            <person name="Andreopoulos B."/>
            <person name="Lu D."/>
            <person name="Skrede I."/>
            <person name="Drula E."/>
            <person name="Henrissat B."/>
            <person name="Morin E."/>
            <person name="Kohler A."/>
            <person name="Barry K."/>
            <person name="LaButti K."/>
            <person name="Morin E."/>
            <person name="Salamov A."/>
            <person name="Lipzen A."/>
            <person name="Mereny Z."/>
            <person name="Hegedus B."/>
            <person name="Baldrian P."/>
            <person name="Stursova M."/>
            <person name="Weitz H."/>
            <person name="Taylor A."/>
            <person name="Grigoriev I.V."/>
            <person name="Nagy L.G."/>
            <person name="Martin F."/>
            <person name="Kauserud H."/>
        </authorList>
    </citation>
    <scope>NUCLEOTIDE SEQUENCE</scope>
    <source>
        <strain evidence="3">CBHHK002</strain>
    </source>
</reference>
<dbReference type="Pfam" id="PF24883">
    <property type="entry name" value="NPHP3_N"/>
    <property type="match status" value="1"/>
</dbReference>
<protein>
    <recommendedName>
        <fullName evidence="2">Nephrocystin 3-like N-terminal domain-containing protein</fullName>
    </recommendedName>
</protein>
<dbReference type="InterPro" id="IPR027417">
    <property type="entry name" value="P-loop_NTPase"/>
</dbReference>
<dbReference type="InterPro" id="IPR056884">
    <property type="entry name" value="NPHP3-like_N"/>
</dbReference>
<dbReference type="EMBL" id="JARIHO010000042">
    <property type="protein sequence ID" value="KAJ7326436.1"/>
    <property type="molecule type" value="Genomic_DNA"/>
</dbReference>
<comment type="caution">
    <text evidence="3">The sequence shown here is derived from an EMBL/GenBank/DDBJ whole genome shotgun (WGS) entry which is preliminary data.</text>
</comment>
<keyword evidence="1" id="KW-0677">Repeat</keyword>
<dbReference type="SUPFAM" id="SSF52540">
    <property type="entry name" value="P-loop containing nucleoside triphosphate hydrolases"/>
    <property type="match status" value="1"/>
</dbReference>
<dbReference type="PANTHER" id="PTHR10039:SF17">
    <property type="entry name" value="FUNGAL STAND N-TERMINAL GOODBYE DOMAIN-CONTAINING PROTEIN-RELATED"/>
    <property type="match status" value="1"/>
</dbReference>
<accession>A0AAD6ZKG7</accession>
<gene>
    <name evidence="3" type="ORF">DFH08DRAFT_885898</name>
</gene>
<dbReference type="PANTHER" id="PTHR10039">
    <property type="entry name" value="AMELOGENIN"/>
    <property type="match status" value="1"/>
</dbReference>
<keyword evidence="4" id="KW-1185">Reference proteome</keyword>
<feature type="domain" description="Nephrocystin 3-like N-terminal" evidence="2">
    <location>
        <begin position="48"/>
        <end position="207"/>
    </location>
</feature>
<evidence type="ECO:0000259" key="2">
    <source>
        <dbReference type="Pfam" id="PF24883"/>
    </source>
</evidence>
<proteinExistence type="predicted"/>
<dbReference type="Gene3D" id="3.40.50.300">
    <property type="entry name" value="P-loop containing nucleotide triphosphate hydrolases"/>
    <property type="match status" value="1"/>
</dbReference>
<dbReference type="AlphaFoldDB" id="A0AAD6ZKG7"/>
<name>A0AAD6ZKG7_9AGAR</name>
<sequence>MTQLSVTSYGESGIDLLYRHVAMEALHDSGERFLEPACHPGTRTAIMEKLHSWSTDTSTESTILWLHGCAGAGKSAIAQMFAKSLQTEGRLGASFFFQRGHSKRGTWHSLIPTIAYQLATSVTELLLPIQQAVEGDKLVVGRALAISFQALLVEPLKKLSDLQRTPVIVLDGLDECADHKIQQQILCLFISAIQHHNLCLRVLIVSRPEPHLREVLETEETFAICRHFTLSADESAYHDIRIYFHAEFSKIRCKFIARGIYLEPEWPSPDTVDWLVRMSSATFIYATTVIRFIDDEYHHPADRLNSVLELDPRSTAPLDDLYTQILSIVPQEQEGPQLRILHTICIGKGEEPLGRISVDPEKIDILLNLRTGTCRLILRRLHSLFKVPPIQTRFGFRKILAPVQIDFLHASFSDYLSDTRRSKRWCISLPCLDEECIYRMLYLFSYKPPQTNTHQYLYQEVAYHLSNLLKNATLSEALVDLLRNRTVQNHLFLNRHEDAWPKRGPPYPPDLGQLWDDLRAVAGLRECLSHVSRNPSAATFKYDTIYTELFSRHPELRLISQCQVVGCTGFDIYNHLPLFGWTGTVFHPFLKFPELFPLPFPDGDSPLDFLADPQRAGRLYTEPSSIAEELVLRWIGRTRRTLAGGPCELYPHYLKTIKKCGTSQRLLHEFATFDLSDLCRQMAIDVEAHMTFHRVIVQDSALCAILDWLRSFPADPLPCQVLTFWEGQVNAMRLCPSFRY</sequence>
<organism evidence="3 4">
    <name type="scientific">Mycena albidolilacea</name>
    <dbReference type="NCBI Taxonomy" id="1033008"/>
    <lineage>
        <taxon>Eukaryota</taxon>
        <taxon>Fungi</taxon>
        <taxon>Dikarya</taxon>
        <taxon>Basidiomycota</taxon>
        <taxon>Agaricomycotina</taxon>
        <taxon>Agaricomycetes</taxon>
        <taxon>Agaricomycetidae</taxon>
        <taxon>Agaricales</taxon>
        <taxon>Marasmiineae</taxon>
        <taxon>Mycenaceae</taxon>
        <taxon>Mycena</taxon>
    </lineage>
</organism>
<dbReference type="Proteomes" id="UP001218218">
    <property type="component" value="Unassembled WGS sequence"/>
</dbReference>
<evidence type="ECO:0000313" key="3">
    <source>
        <dbReference type="EMBL" id="KAJ7326436.1"/>
    </source>
</evidence>
<evidence type="ECO:0000313" key="4">
    <source>
        <dbReference type="Proteomes" id="UP001218218"/>
    </source>
</evidence>
<evidence type="ECO:0000256" key="1">
    <source>
        <dbReference type="ARBA" id="ARBA00022737"/>
    </source>
</evidence>